<dbReference type="InterPro" id="IPR016187">
    <property type="entry name" value="CTDL_fold"/>
</dbReference>
<reference evidence="1 2" key="1">
    <citation type="submission" date="2022-05" db="EMBL/GenBank/DDBJ databases">
        <authorList>
            <consortium name="Genoscope - CEA"/>
            <person name="William W."/>
        </authorList>
    </citation>
    <scope>NUCLEOTIDE SEQUENCE [LARGE SCALE GENOMIC DNA]</scope>
</reference>
<dbReference type="InterPro" id="IPR016186">
    <property type="entry name" value="C-type_lectin-like/link_sf"/>
</dbReference>
<dbReference type="EMBL" id="CALNXK010000298">
    <property type="protein sequence ID" value="CAH3181504.1"/>
    <property type="molecule type" value="Genomic_DNA"/>
</dbReference>
<evidence type="ECO:0000313" key="2">
    <source>
        <dbReference type="Proteomes" id="UP001159405"/>
    </source>
</evidence>
<organism evidence="1 2">
    <name type="scientific">Porites lobata</name>
    <dbReference type="NCBI Taxonomy" id="104759"/>
    <lineage>
        <taxon>Eukaryota</taxon>
        <taxon>Metazoa</taxon>
        <taxon>Cnidaria</taxon>
        <taxon>Anthozoa</taxon>
        <taxon>Hexacorallia</taxon>
        <taxon>Scleractinia</taxon>
        <taxon>Fungiina</taxon>
        <taxon>Poritidae</taxon>
        <taxon>Porites</taxon>
    </lineage>
</organism>
<feature type="non-terminal residue" evidence="1">
    <location>
        <position position="1"/>
    </location>
</feature>
<proteinExistence type="predicted"/>
<comment type="caution">
    <text evidence="1">The sequence shown here is derived from an EMBL/GenBank/DDBJ whole genome shotgun (WGS) entry which is preliminary data.</text>
</comment>
<protein>
    <recommendedName>
        <fullName evidence="3">C-type lectin domain-containing protein</fullName>
    </recommendedName>
</protein>
<dbReference type="Proteomes" id="UP001159405">
    <property type="component" value="Unassembled WGS sequence"/>
</dbReference>
<accession>A0ABN8RR87</accession>
<dbReference type="Gene3D" id="3.10.100.10">
    <property type="entry name" value="Mannose-Binding Protein A, subunit A"/>
    <property type="match status" value="1"/>
</dbReference>
<keyword evidence="2" id="KW-1185">Reference proteome</keyword>
<gene>
    <name evidence="1" type="ORF">PLOB_00024707</name>
</gene>
<name>A0ABN8RR87_9CNID</name>
<sequence>ELHGHRKNGNECKVGQLAIINDKKKLDLVQSKLNSLSTLGNKTFWTGVVRKKTGSKYNYTDYQEDFVQMNSSLLTEPARNICNPNWDWCCLWANRAGLVKGGDCFRNTKYYFCER</sequence>
<dbReference type="SUPFAM" id="SSF56436">
    <property type="entry name" value="C-type lectin-like"/>
    <property type="match status" value="1"/>
</dbReference>
<feature type="non-terminal residue" evidence="1">
    <location>
        <position position="115"/>
    </location>
</feature>
<evidence type="ECO:0000313" key="1">
    <source>
        <dbReference type="EMBL" id="CAH3181504.1"/>
    </source>
</evidence>
<evidence type="ECO:0008006" key="3">
    <source>
        <dbReference type="Google" id="ProtNLM"/>
    </source>
</evidence>